<name>A0A553JS62_SHEHA</name>
<evidence type="ECO:0000313" key="2">
    <source>
        <dbReference type="Proteomes" id="UP000318126"/>
    </source>
</evidence>
<proteinExistence type="predicted"/>
<organism evidence="1 2">
    <name type="scientific">Shewanella hanedai</name>
    <name type="common">Alteromonas hanedai</name>
    <dbReference type="NCBI Taxonomy" id="25"/>
    <lineage>
        <taxon>Bacteria</taxon>
        <taxon>Pseudomonadati</taxon>
        <taxon>Pseudomonadota</taxon>
        <taxon>Gammaproteobacteria</taxon>
        <taxon>Alteromonadales</taxon>
        <taxon>Shewanellaceae</taxon>
        <taxon>Shewanella</taxon>
    </lineage>
</organism>
<keyword evidence="2" id="KW-1185">Reference proteome</keyword>
<protein>
    <submittedName>
        <fullName evidence="1">DUF2835 family protein</fullName>
    </submittedName>
</protein>
<dbReference type="RefSeq" id="WP_143563732.1">
    <property type="nucleotide sequence ID" value="NZ_BMPL01000004.1"/>
</dbReference>
<dbReference type="OrthoDB" id="5600793at2"/>
<reference evidence="2" key="1">
    <citation type="submission" date="2019-07" db="EMBL/GenBank/DDBJ databases">
        <title>Shewanella sp. YLB-08 draft genomic sequence.</title>
        <authorList>
            <person name="Yu L."/>
        </authorList>
    </citation>
    <scope>NUCLEOTIDE SEQUENCE [LARGE SCALE GENOMIC DNA]</scope>
    <source>
        <strain evidence="2">JCM 20706</strain>
    </source>
</reference>
<sequence>MIFYFSLNVNFQEFERYYQGHVTKVEVHDQNGKTLWINGRHFRPFLTRSGIKGQFKIELTSTGELLSLTQISPI</sequence>
<comment type="caution">
    <text evidence="1">The sequence shown here is derived from an EMBL/GenBank/DDBJ whole genome shotgun (WGS) entry which is preliminary data.</text>
</comment>
<dbReference type="EMBL" id="VKGK01000005">
    <property type="protein sequence ID" value="TRY15302.1"/>
    <property type="molecule type" value="Genomic_DNA"/>
</dbReference>
<dbReference type="Pfam" id="PF11197">
    <property type="entry name" value="DUF2835"/>
    <property type="match status" value="1"/>
</dbReference>
<evidence type="ECO:0000313" key="1">
    <source>
        <dbReference type="EMBL" id="TRY15302.1"/>
    </source>
</evidence>
<gene>
    <name evidence="1" type="ORF">FN961_06440</name>
</gene>
<dbReference type="Proteomes" id="UP000318126">
    <property type="component" value="Unassembled WGS sequence"/>
</dbReference>
<dbReference type="AlphaFoldDB" id="A0A553JS62"/>
<accession>A0A553JS62</accession>
<dbReference type="InterPro" id="IPR021363">
    <property type="entry name" value="DUF2835"/>
</dbReference>